<feature type="transmembrane region" description="Helical" evidence="1">
    <location>
        <begin position="65"/>
        <end position="88"/>
    </location>
</feature>
<dbReference type="EMBL" id="GFPF01002458">
    <property type="protein sequence ID" value="MAA13604.1"/>
    <property type="molecule type" value="Transcribed_RNA"/>
</dbReference>
<sequence length="117" mass="13436">MRGYSYIGNTPDTVLCLAEPSSRPWFGKSGAVEVQPGDNVAKVFPETCFKCLACRWWRLRESRSVTFILFPTQYSLPMFLPGGFIFFIGNAYYFPITYICTIQNQGHNFFPLNRSHC</sequence>
<protein>
    <submittedName>
        <fullName evidence="2">Uncharacterized protein</fullName>
    </submittedName>
</protein>
<evidence type="ECO:0000313" key="2">
    <source>
        <dbReference type="EMBL" id="MAA13604.1"/>
    </source>
</evidence>
<proteinExistence type="predicted"/>
<accession>A0A224YI15</accession>
<name>A0A224YI15_9ACAR</name>
<organism evidence="2">
    <name type="scientific">Rhipicephalus zambeziensis</name>
    <dbReference type="NCBI Taxonomy" id="60191"/>
    <lineage>
        <taxon>Eukaryota</taxon>
        <taxon>Metazoa</taxon>
        <taxon>Ecdysozoa</taxon>
        <taxon>Arthropoda</taxon>
        <taxon>Chelicerata</taxon>
        <taxon>Arachnida</taxon>
        <taxon>Acari</taxon>
        <taxon>Parasitiformes</taxon>
        <taxon>Ixodida</taxon>
        <taxon>Ixodoidea</taxon>
        <taxon>Ixodidae</taxon>
        <taxon>Rhipicephalinae</taxon>
        <taxon>Rhipicephalus</taxon>
        <taxon>Rhipicephalus</taxon>
    </lineage>
</organism>
<reference evidence="2" key="1">
    <citation type="journal article" date="2017" name="Parasit. Vectors">
        <title>Sialotranscriptomics of Rhipicephalus zambeziensis reveals intricate expression profiles of secretory proteins and suggests tight temporal transcriptional regulation during blood-feeding.</title>
        <authorList>
            <person name="de Castro M.H."/>
            <person name="de Klerk D."/>
            <person name="Pienaar R."/>
            <person name="Rees D.J.G."/>
            <person name="Mans B.J."/>
        </authorList>
    </citation>
    <scope>NUCLEOTIDE SEQUENCE</scope>
    <source>
        <tissue evidence="2">Salivary glands</tissue>
    </source>
</reference>
<evidence type="ECO:0000256" key="1">
    <source>
        <dbReference type="SAM" id="Phobius"/>
    </source>
</evidence>
<keyword evidence="1" id="KW-0472">Membrane</keyword>
<dbReference type="AlphaFoldDB" id="A0A224YI15"/>
<keyword evidence="1" id="KW-0812">Transmembrane</keyword>
<keyword evidence="1" id="KW-1133">Transmembrane helix</keyword>